<accession>A0A1G8IQ25</accession>
<keyword evidence="5" id="KW-0406">Ion transport</keyword>
<dbReference type="EMBL" id="FNEJ01000002">
    <property type="protein sequence ID" value="SDI20877.1"/>
    <property type="molecule type" value="Genomic_DNA"/>
</dbReference>
<sequence length="334" mass="35424">MLRSLLPALLLSSTAALAEVPRVATDIAPVQGLVASVMGDLGTPALLVPPGASPHDHALKPSEARALQEAQLVIWMGEALSPDMARKIDAIAGEAAALALFDLPGTRHLATREDVLFGAADTHDEDHDAHAHDDHAAEDGHEDHDHDHDDHAAEDHGHDHAHGADDPHGWLDPQNARLWLGAIAEALAKADPDHADTYRANAAAAEARLDEAVTTARATLDPVQEARFVVFHDAYQYFEQAFGLQVLGALRLSDATSPSPARLAALRDALEAEGATCIFAEPQFDPHLIETVTASTSLPVAELDPLGSTLAPGADFYPRLIEDMAQRIATCAQG</sequence>
<dbReference type="GO" id="GO:0006829">
    <property type="term" value="P:zinc ion transport"/>
    <property type="evidence" value="ECO:0007669"/>
    <property type="project" value="UniProtKB-KW"/>
</dbReference>
<evidence type="ECO:0000256" key="7">
    <source>
        <dbReference type="SAM" id="SignalP"/>
    </source>
</evidence>
<feature type="chain" id="PRO_5011678376" description="High-affinity zinc uptake system protein ZnuA" evidence="7">
    <location>
        <begin position="19"/>
        <end position="334"/>
    </location>
</feature>
<evidence type="ECO:0000256" key="6">
    <source>
        <dbReference type="SAM" id="MobiDB-lite"/>
    </source>
</evidence>
<protein>
    <recommendedName>
        <fullName evidence="2">High-affinity zinc uptake system protein ZnuA</fullName>
    </recommendedName>
</protein>
<evidence type="ECO:0000313" key="8">
    <source>
        <dbReference type="EMBL" id="SDI20877.1"/>
    </source>
</evidence>
<dbReference type="GO" id="GO:0046872">
    <property type="term" value="F:metal ion binding"/>
    <property type="evidence" value="ECO:0007669"/>
    <property type="project" value="InterPro"/>
</dbReference>
<dbReference type="InterPro" id="IPR050492">
    <property type="entry name" value="Bact_metal-bind_prot9"/>
</dbReference>
<dbReference type="SUPFAM" id="SSF53807">
    <property type="entry name" value="Helical backbone' metal receptor"/>
    <property type="match status" value="1"/>
</dbReference>
<dbReference type="OrthoDB" id="7346865at2"/>
<gene>
    <name evidence="8" type="ORF">SAMN04487993_100239</name>
</gene>
<name>A0A1G8IQ25_9RHOB</name>
<keyword evidence="5" id="KW-0864">Zinc transport</keyword>
<keyword evidence="5" id="KW-0862">Zinc</keyword>
<proteinExistence type="inferred from homology"/>
<keyword evidence="9" id="KW-1185">Reference proteome</keyword>
<evidence type="ECO:0000313" key="9">
    <source>
        <dbReference type="Proteomes" id="UP000199093"/>
    </source>
</evidence>
<organism evidence="8 9">
    <name type="scientific">Salipiger marinus</name>
    <dbReference type="NCBI Taxonomy" id="555512"/>
    <lineage>
        <taxon>Bacteria</taxon>
        <taxon>Pseudomonadati</taxon>
        <taxon>Pseudomonadota</taxon>
        <taxon>Alphaproteobacteria</taxon>
        <taxon>Rhodobacterales</taxon>
        <taxon>Roseobacteraceae</taxon>
        <taxon>Salipiger</taxon>
    </lineage>
</organism>
<dbReference type="Proteomes" id="UP000199093">
    <property type="component" value="Unassembled WGS sequence"/>
</dbReference>
<evidence type="ECO:0000256" key="5">
    <source>
        <dbReference type="ARBA" id="ARBA00022906"/>
    </source>
</evidence>
<dbReference type="InterPro" id="IPR006127">
    <property type="entry name" value="ZnuA-like"/>
</dbReference>
<comment type="similarity">
    <text evidence="1">Belongs to the bacterial solute-binding protein 9 family.</text>
</comment>
<keyword evidence="3" id="KW-0813">Transport</keyword>
<dbReference type="Gene3D" id="3.40.50.1980">
    <property type="entry name" value="Nitrogenase molybdenum iron protein domain"/>
    <property type="match status" value="3"/>
</dbReference>
<evidence type="ECO:0000256" key="4">
    <source>
        <dbReference type="ARBA" id="ARBA00022729"/>
    </source>
</evidence>
<evidence type="ECO:0000256" key="1">
    <source>
        <dbReference type="ARBA" id="ARBA00011028"/>
    </source>
</evidence>
<dbReference type="RefSeq" id="WP_089843107.1">
    <property type="nucleotide sequence ID" value="NZ_FNEJ01000002.1"/>
</dbReference>
<feature type="signal peptide" evidence="7">
    <location>
        <begin position="1"/>
        <end position="18"/>
    </location>
</feature>
<dbReference type="Pfam" id="PF01297">
    <property type="entry name" value="ZnuA"/>
    <property type="match status" value="1"/>
</dbReference>
<dbReference type="PANTHER" id="PTHR42953:SF3">
    <property type="entry name" value="HIGH-AFFINITY ZINC UPTAKE SYSTEM PROTEIN ZNUA"/>
    <property type="match status" value="1"/>
</dbReference>
<evidence type="ECO:0000256" key="3">
    <source>
        <dbReference type="ARBA" id="ARBA00022448"/>
    </source>
</evidence>
<dbReference type="AlphaFoldDB" id="A0A1G8IQ25"/>
<feature type="region of interest" description="Disordered" evidence="6">
    <location>
        <begin position="124"/>
        <end position="170"/>
    </location>
</feature>
<evidence type="ECO:0000256" key="2">
    <source>
        <dbReference type="ARBA" id="ARBA00015915"/>
    </source>
</evidence>
<dbReference type="PANTHER" id="PTHR42953">
    <property type="entry name" value="HIGH-AFFINITY ZINC UPTAKE SYSTEM PROTEIN ZNUA-RELATED"/>
    <property type="match status" value="1"/>
</dbReference>
<reference evidence="8 9" key="1">
    <citation type="submission" date="2016-10" db="EMBL/GenBank/DDBJ databases">
        <authorList>
            <person name="de Groot N.N."/>
        </authorList>
    </citation>
    <scope>NUCLEOTIDE SEQUENCE [LARGE SCALE GENOMIC DNA]</scope>
    <source>
        <strain evidence="8 9">DSM 26424</strain>
    </source>
</reference>
<keyword evidence="4 7" id="KW-0732">Signal</keyword>
<dbReference type="STRING" id="555512.SAMN04487993_100239"/>
<feature type="compositionally biased region" description="Basic and acidic residues" evidence="6">
    <location>
        <begin position="124"/>
        <end position="169"/>
    </location>
</feature>